<accession>A0AAW5IGT3</accession>
<reference evidence="1" key="1">
    <citation type="submission" date="2022-07" db="EMBL/GenBank/DDBJ databases">
        <title>Prevotella copri.</title>
        <authorList>
            <person name="Yang C."/>
        </authorList>
    </citation>
    <scope>NUCLEOTIDE SEQUENCE</scope>
    <source>
        <strain evidence="1">HF1805</strain>
    </source>
</reference>
<evidence type="ECO:0000313" key="2">
    <source>
        <dbReference type="Proteomes" id="UP001205506"/>
    </source>
</evidence>
<evidence type="ECO:0000313" key="1">
    <source>
        <dbReference type="EMBL" id="MCP9550978.1"/>
    </source>
</evidence>
<organism evidence="1 2">
    <name type="scientific">Segatella copri</name>
    <dbReference type="NCBI Taxonomy" id="165179"/>
    <lineage>
        <taxon>Bacteria</taxon>
        <taxon>Pseudomonadati</taxon>
        <taxon>Bacteroidota</taxon>
        <taxon>Bacteroidia</taxon>
        <taxon>Bacteroidales</taxon>
        <taxon>Prevotellaceae</taxon>
        <taxon>Segatella</taxon>
    </lineage>
</organism>
<name>A0AAW5IGT3_9BACT</name>
<gene>
    <name evidence="1" type="ORF">NNC68_16150</name>
</gene>
<proteinExistence type="predicted"/>
<dbReference type="AlphaFoldDB" id="A0AAW5IGT3"/>
<comment type="caution">
    <text evidence="1">The sequence shown here is derived from an EMBL/GenBank/DDBJ whole genome shotgun (WGS) entry which is preliminary data.</text>
</comment>
<sequence>MKHPYEEYEASRLWEFVKSSIEDLVENNDIELFTPIEYIVGHICKNISSTDINSGEKSPK</sequence>
<dbReference type="RefSeq" id="WP_254986854.1">
    <property type="nucleotide sequence ID" value="NZ_JANDWU010000076.1"/>
</dbReference>
<dbReference type="Proteomes" id="UP001205506">
    <property type="component" value="Unassembled WGS sequence"/>
</dbReference>
<protein>
    <submittedName>
        <fullName evidence="1">Uncharacterized protein</fullName>
    </submittedName>
</protein>
<dbReference type="EMBL" id="JANDWU010000076">
    <property type="protein sequence ID" value="MCP9550978.1"/>
    <property type="molecule type" value="Genomic_DNA"/>
</dbReference>